<proteinExistence type="predicted"/>
<evidence type="ECO:0000256" key="4">
    <source>
        <dbReference type="SAM" id="MobiDB-lite"/>
    </source>
</evidence>
<feature type="region of interest" description="Disordered" evidence="4">
    <location>
        <begin position="1"/>
        <end position="20"/>
    </location>
</feature>
<dbReference type="PRINTS" id="PR00035">
    <property type="entry name" value="HTHGNTR"/>
</dbReference>
<dbReference type="Gene3D" id="1.10.10.10">
    <property type="entry name" value="Winged helix-like DNA-binding domain superfamily/Winged helix DNA-binding domain"/>
    <property type="match status" value="1"/>
</dbReference>
<evidence type="ECO:0000259" key="5">
    <source>
        <dbReference type="PROSITE" id="PS50949"/>
    </source>
</evidence>
<dbReference type="InterPro" id="IPR036390">
    <property type="entry name" value="WH_DNA-bd_sf"/>
</dbReference>
<evidence type="ECO:0000256" key="3">
    <source>
        <dbReference type="ARBA" id="ARBA00023163"/>
    </source>
</evidence>
<comment type="caution">
    <text evidence="6">The sequence shown here is derived from an EMBL/GenBank/DDBJ whole genome shotgun (WGS) entry which is preliminary data.</text>
</comment>
<evidence type="ECO:0000313" key="6">
    <source>
        <dbReference type="EMBL" id="MDQ0674717.1"/>
    </source>
</evidence>
<dbReference type="SUPFAM" id="SSF46785">
    <property type="entry name" value="Winged helix' DNA-binding domain"/>
    <property type="match status" value="1"/>
</dbReference>
<keyword evidence="2 6" id="KW-0238">DNA-binding</keyword>
<dbReference type="Pfam" id="PF00392">
    <property type="entry name" value="GntR"/>
    <property type="match status" value="1"/>
</dbReference>
<dbReference type="PANTHER" id="PTHR43537:SF45">
    <property type="entry name" value="GNTR FAMILY REGULATORY PROTEIN"/>
    <property type="match status" value="1"/>
</dbReference>
<dbReference type="SMART" id="SM00895">
    <property type="entry name" value="FCD"/>
    <property type="match status" value="1"/>
</dbReference>
<dbReference type="InterPro" id="IPR000524">
    <property type="entry name" value="Tscrpt_reg_HTH_GntR"/>
</dbReference>
<organism evidence="6 7">
    <name type="scientific">Pseudarthrobacter siccitolerans</name>
    <dbReference type="NCBI Taxonomy" id="861266"/>
    <lineage>
        <taxon>Bacteria</taxon>
        <taxon>Bacillati</taxon>
        <taxon>Actinomycetota</taxon>
        <taxon>Actinomycetes</taxon>
        <taxon>Micrococcales</taxon>
        <taxon>Micrococcaceae</taxon>
        <taxon>Pseudarthrobacter</taxon>
    </lineage>
</organism>
<dbReference type="InterPro" id="IPR036388">
    <property type="entry name" value="WH-like_DNA-bd_sf"/>
</dbReference>
<keyword evidence="7" id="KW-1185">Reference proteome</keyword>
<keyword evidence="1" id="KW-0805">Transcription regulation</keyword>
<dbReference type="Proteomes" id="UP001236806">
    <property type="component" value="Unassembled WGS sequence"/>
</dbReference>
<protein>
    <submittedName>
        <fullName evidence="6">DNA-binding GntR family transcriptional regulator</fullName>
    </submittedName>
</protein>
<dbReference type="Gene3D" id="1.20.120.530">
    <property type="entry name" value="GntR ligand-binding domain-like"/>
    <property type="match status" value="1"/>
</dbReference>
<reference evidence="6 7" key="1">
    <citation type="submission" date="2023-07" db="EMBL/GenBank/DDBJ databases">
        <title>Comparative genomics of wheat-associated soil bacteria to identify genetic determinants of phenazine resistance.</title>
        <authorList>
            <person name="Mouncey N."/>
        </authorList>
    </citation>
    <scope>NUCLEOTIDE SEQUENCE [LARGE SCALE GENOMIC DNA]</scope>
    <source>
        <strain evidence="6 7">W1I3</strain>
    </source>
</reference>
<gene>
    <name evidence="6" type="ORF">QFZ36_002278</name>
</gene>
<dbReference type="SUPFAM" id="SSF48008">
    <property type="entry name" value="GntR ligand-binding domain-like"/>
    <property type="match status" value="1"/>
</dbReference>
<dbReference type="GO" id="GO:0003677">
    <property type="term" value="F:DNA binding"/>
    <property type="evidence" value="ECO:0007669"/>
    <property type="project" value="UniProtKB-KW"/>
</dbReference>
<name>A0ABU0PMD0_9MICC</name>
<keyword evidence="3" id="KW-0804">Transcription</keyword>
<sequence>MSLRNPEATPGFGMSLPRAGGPAMAEIPARDSTTLARTVRDRLRLAVARDELPTGVRLSQEQVANQLGVSRMPVRAAISELVTEGLLEKLPGGGVAVRPLYLKDLQDVYEIRQALESQAVRHVATHRPMEGVEQIRRVLEKHRGKVSGYDAEQLLEVDREFHMSILTATGNSQFRKVVIPVWSVVERAMFRMLNMPSVAAIAWDEHEMIAAAIFDGDPDLAESRLRQHLENGAAQLAKVISLSD</sequence>
<dbReference type="PANTHER" id="PTHR43537">
    <property type="entry name" value="TRANSCRIPTIONAL REGULATOR, GNTR FAMILY"/>
    <property type="match status" value="1"/>
</dbReference>
<dbReference type="SMART" id="SM00345">
    <property type="entry name" value="HTH_GNTR"/>
    <property type="match status" value="1"/>
</dbReference>
<dbReference type="PROSITE" id="PS50949">
    <property type="entry name" value="HTH_GNTR"/>
    <property type="match status" value="1"/>
</dbReference>
<evidence type="ECO:0000256" key="1">
    <source>
        <dbReference type="ARBA" id="ARBA00023015"/>
    </source>
</evidence>
<feature type="domain" description="HTH gntR-type" evidence="5">
    <location>
        <begin position="33"/>
        <end position="100"/>
    </location>
</feature>
<dbReference type="CDD" id="cd07377">
    <property type="entry name" value="WHTH_GntR"/>
    <property type="match status" value="1"/>
</dbReference>
<dbReference type="InterPro" id="IPR008920">
    <property type="entry name" value="TF_FadR/GntR_C"/>
</dbReference>
<dbReference type="InterPro" id="IPR011711">
    <property type="entry name" value="GntR_C"/>
</dbReference>
<evidence type="ECO:0000313" key="7">
    <source>
        <dbReference type="Proteomes" id="UP001236806"/>
    </source>
</evidence>
<accession>A0ABU0PMD0</accession>
<dbReference type="EMBL" id="JAUSXB010000001">
    <property type="protein sequence ID" value="MDQ0674717.1"/>
    <property type="molecule type" value="Genomic_DNA"/>
</dbReference>
<evidence type="ECO:0000256" key="2">
    <source>
        <dbReference type="ARBA" id="ARBA00023125"/>
    </source>
</evidence>
<dbReference type="Pfam" id="PF07729">
    <property type="entry name" value="FCD"/>
    <property type="match status" value="1"/>
</dbReference>